<organism evidence="3 4">
    <name type="scientific">Chrysochromulina tobinii</name>
    <dbReference type="NCBI Taxonomy" id="1460289"/>
    <lineage>
        <taxon>Eukaryota</taxon>
        <taxon>Haptista</taxon>
        <taxon>Haptophyta</taxon>
        <taxon>Prymnesiophyceae</taxon>
        <taxon>Prymnesiales</taxon>
        <taxon>Chrysochromulinaceae</taxon>
        <taxon>Chrysochromulina</taxon>
    </lineage>
</organism>
<dbReference type="AlphaFoldDB" id="A0A0M0JAW7"/>
<evidence type="ECO:0000256" key="1">
    <source>
        <dbReference type="ARBA" id="ARBA00006964"/>
    </source>
</evidence>
<dbReference type="Proteomes" id="UP000037460">
    <property type="component" value="Unassembled WGS sequence"/>
</dbReference>
<feature type="binding site" evidence="2">
    <location>
        <position position="263"/>
    </location>
    <ligand>
        <name>a divalent metal cation</name>
        <dbReference type="ChEBI" id="CHEBI:60240"/>
        <label>1</label>
    </ligand>
</feature>
<proteinExistence type="inferred from homology"/>
<dbReference type="Pfam" id="PF01784">
    <property type="entry name" value="DUF34_NIF3"/>
    <property type="match status" value="1"/>
</dbReference>
<evidence type="ECO:0000313" key="4">
    <source>
        <dbReference type="Proteomes" id="UP000037460"/>
    </source>
</evidence>
<protein>
    <submittedName>
        <fullName evidence="3">Nif3-like protein 1</fullName>
    </submittedName>
</protein>
<accession>A0A0M0JAW7</accession>
<comment type="similarity">
    <text evidence="1">Belongs to the GTP cyclohydrolase I type 2/NIF3 family.</text>
</comment>
<dbReference type="GO" id="GO:0046872">
    <property type="term" value="F:metal ion binding"/>
    <property type="evidence" value="ECO:0007669"/>
    <property type="project" value="UniProtKB-KW"/>
</dbReference>
<keyword evidence="2" id="KW-0479">Metal-binding</keyword>
<dbReference type="EMBL" id="JWZX01003187">
    <property type="protein sequence ID" value="KOO23482.1"/>
    <property type="molecule type" value="Genomic_DNA"/>
</dbReference>
<evidence type="ECO:0000256" key="2">
    <source>
        <dbReference type="PIRSR" id="PIRSR602678-1"/>
    </source>
</evidence>
<dbReference type="InterPro" id="IPR036069">
    <property type="entry name" value="DUF34/NIF3_sf"/>
</dbReference>
<dbReference type="SUPFAM" id="SSF102705">
    <property type="entry name" value="NIF3 (NGG1p interacting factor 3)-like"/>
    <property type="match status" value="1"/>
</dbReference>
<dbReference type="OrthoDB" id="3345469at2759"/>
<name>A0A0M0JAW7_9EUKA</name>
<dbReference type="PANTHER" id="PTHR13799:SF13">
    <property type="entry name" value="NIF3-LIKE PROTEIN 1"/>
    <property type="match status" value="1"/>
</dbReference>
<evidence type="ECO:0000313" key="3">
    <source>
        <dbReference type="EMBL" id="KOO23482.1"/>
    </source>
</evidence>
<sequence length="300" mass="31711">MAWFGSPRGPPNAASSFTHLISSSLERRFPKKFASAGHTSGLTIGTLREAERGGTAVVVICVDLTEQVLAEAISLHANVIIACSLFPSEPLRSLRVDEPVGRIVLRCAQQSIAAHCLSSACANAPGGVADWLAKSIASGATRPIVPHAECAEAGEGRLLECNEAISLSAIIARLKDILGVRHLRISLGAVVDELNIAKASDSCFIKSIAVHIGEGGELLHHLMRQPGAAFSGVFLSGEMPHADLLAASAKGIIVVLAGQSTVERAFLRQLRQDLQAEFTDADWNVKIKCSETDCHTLTVV</sequence>
<comment type="caution">
    <text evidence="3">The sequence shown here is derived from an EMBL/GenBank/DDBJ whole genome shotgun (WGS) entry which is preliminary data.</text>
</comment>
<keyword evidence="4" id="KW-1185">Reference proteome</keyword>
<dbReference type="FunFam" id="3.40.1390.30:FF:000001">
    <property type="entry name" value="GTP cyclohydrolase 1 type 2"/>
    <property type="match status" value="1"/>
</dbReference>
<reference evidence="4" key="1">
    <citation type="journal article" date="2015" name="PLoS Genet.">
        <title>Genome Sequence and Transcriptome Analyses of Chrysochromulina tobin: Metabolic Tools for Enhanced Algal Fitness in the Prominent Order Prymnesiales (Haptophyceae).</title>
        <authorList>
            <person name="Hovde B.T."/>
            <person name="Deodato C.R."/>
            <person name="Hunsperger H.M."/>
            <person name="Ryken S.A."/>
            <person name="Yost W."/>
            <person name="Jha R.K."/>
            <person name="Patterson J."/>
            <person name="Monnat R.J. Jr."/>
            <person name="Barlow S.B."/>
            <person name="Starkenburg S.R."/>
            <person name="Cattolico R.A."/>
        </authorList>
    </citation>
    <scope>NUCLEOTIDE SEQUENCE</scope>
    <source>
        <strain evidence="4">CCMP291</strain>
    </source>
</reference>
<gene>
    <name evidence="3" type="ORF">Ctob_009256</name>
</gene>
<dbReference type="Gene3D" id="3.40.1390.30">
    <property type="entry name" value="NIF3 (NGG1p interacting factor 3)-like"/>
    <property type="match status" value="1"/>
</dbReference>
<dbReference type="InterPro" id="IPR002678">
    <property type="entry name" value="DUF34/NIF3"/>
</dbReference>
<dbReference type="GO" id="GO:0005739">
    <property type="term" value="C:mitochondrion"/>
    <property type="evidence" value="ECO:0007669"/>
    <property type="project" value="TreeGrafter"/>
</dbReference>
<dbReference type="PANTHER" id="PTHR13799">
    <property type="entry name" value="NGG1 INTERACTING FACTOR 3"/>
    <property type="match status" value="1"/>
</dbReference>